<dbReference type="eggNOG" id="arCOG03788">
    <property type="taxonomic scope" value="Archaea"/>
</dbReference>
<reference evidence="2 3" key="1">
    <citation type="journal article" date="2015" name="Genome Announc.">
        <title>Complete Genome Sequence of Methanosphaerula palustris E1-9CT, a Hydrogenotrophic Methanogen Isolated from a Minerotrophic Fen Peatland.</title>
        <authorList>
            <person name="Cadillo-Quiroz H."/>
            <person name="Browne P."/>
            <person name="Kyrpides N."/>
            <person name="Woyke T."/>
            <person name="Goodwin L."/>
            <person name="Detter C."/>
            <person name="Yavitt J.B."/>
            <person name="Zinder S.H."/>
        </authorList>
    </citation>
    <scope>NUCLEOTIDE SEQUENCE [LARGE SCALE GENOMIC DNA]</scope>
    <source>
        <strain evidence="3">ATCC BAA-1556 / DSM 19958 / E1-9c</strain>
    </source>
</reference>
<dbReference type="Pfam" id="PF03168">
    <property type="entry name" value="LEA_2"/>
    <property type="match status" value="1"/>
</dbReference>
<organism evidence="2 3">
    <name type="scientific">Methanosphaerula palustris (strain ATCC BAA-1556 / DSM 19958 / E1-9c)</name>
    <dbReference type="NCBI Taxonomy" id="521011"/>
    <lineage>
        <taxon>Archaea</taxon>
        <taxon>Methanobacteriati</taxon>
        <taxon>Methanobacteriota</taxon>
        <taxon>Stenosarchaea group</taxon>
        <taxon>Methanomicrobia</taxon>
        <taxon>Methanomicrobiales</taxon>
        <taxon>Methanoregulaceae</taxon>
        <taxon>Methanosphaerula</taxon>
    </lineage>
</organism>
<dbReference type="PROSITE" id="PS51257">
    <property type="entry name" value="PROKAR_LIPOPROTEIN"/>
    <property type="match status" value="1"/>
</dbReference>
<dbReference type="HOGENOM" id="CLU_1700284_0_0_2"/>
<dbReference type="OrthoDB" id="117360at2157"/>
<evidence type="ECO:0000313" key="3">
    <source>
        <dbReference type="Proteomes" id="UP000002457"/>
    </source>
</evidence>
<evidence type="ECO:0000313" key="2">
    <source>
        <dbReference type="EMBL" id="ACL16114.1"/>
    </source>
</evidence>
<gene>
    <name evidence="2" type="ordered locus">Mpal_0750</name>
</gene>
<dbReference type="EMBL" id="CP001338">
    <property type="protein sequence ID" value="ACL16114.1"/>
    <property type="molecule type" value="Genomic_DNA"/>
</dbReference>
<feature type="domain" description="Late embryogenesis abundant protein LEA-2 subgroup" evidence="1">
    <location>
        <begin position="51"/>
        <end position="147"/>
    </location>
</feature>
<dbReference type="GeneID" id="7270491"/>
<protein>
    <recommendedName>
        <fullName evidence="1">Late embryogenesis abundant protein LEA-2 subgroup domain-containing protein</fullName>
    </recommendedName>
</protein>
<dbReference type="InterPro" id="IPR004864">
    <property type="entry name" value="LEA_2"/>
</dbReference>
<evidence type="ECO:0000259" key="1">
    <source>
        <dbReference type="Pfam" id="PF03168"/>
    </source>
</evidence>
<sequence precursor="true">MKKGIIAIICLMVLMVFIGGCSSVLKEPEITVQNVELVNITPTDLNLNVSLAINNSNMFGIKLDTLTCNVSYQNSSAWSPLTQISMKNIQVDKGSSSLVIPVHMKNADLIKAGFSLMKDKEFTLKIEGSANPSWYGISLPVTVPFTKTILLNKTF</sequence>
<dbReference type="SUPFAM" id="SSF117070">
    <property type="entry name" value="LEA14-like"/>
    <property type="match status" value="1"/>
</dbReference>
<dbReference type="Gene3D" id="2.60.40.1820">
    <property type="match status" value="1"/>
</dbReference>
<name>B8GG40_METPE</name>
<proteinExistence type="predicted"/>
<dbReference type="AlphaFoldDB" id="B8GG40"/>
<accession>B8GG40</accession>
<dbReference type="RefSeq" id="WP_012617433.1">
    <property type="nucleotide sequence ID" value="NC_011832.1"/>
</dbReference>
<dbReference type="KEGG" id="mpl:Mpal_0750"/>
<dbReference type="Proteomes" id="UP000002457">
    <property type="component" value="Chromosome"/>
</dbReference>
<keyword evidence="3" id="KW-1185">Reference proteome</keyword>